<keyword evidence="3" id="KW-0521">NADP</keyword>
<dbReference type="AlphaFoldDB" id="A0A3B0WPH6"/>
<keyword evidence="4" id="KW-0520">NAD</keyword>
<dbReference type="Pfam" id="PF20143">
    <property type="entry name" value="NAD_kinase_C"/>
    <property type="match status" value="1"/>
</dbReference>
<proteinExistence type="inferred from homology"/>
<dbReference type="EMBL" id="UOFB01000092">
    <property type="protein sequence ID" value="VAW45594.1"/>
    <property type="molecule type" value="Genomic_DNA"/>
</dbReference>
<reference evidence="5" key="1">
    <citation type="submission" date="2018-06" db="EMBL/GenBank/DDBJ databases">
        <authorList>
            <person name="Zhirakovskaya E."/>
        </authorList>
    </citation>
    <scope>NUCLEOTIDE SEQUENCE</scope>
</reference>
<dbReference type="NCBIfam" id="NF002306">
    <property type="entry name" value="PRK01231.1"/>
    <property type="match status" value="1"/>
</dbReference>
<dbReference type="GO" id="GO:0006741">
    <property type="term" value="P:NADP+ biosynthetic process"/>
    <property type="evidence" value="ECO:0007669"/>
    <property type="project" value="InterPro"/>
</dbReference>
<evidence type="ECO:0000256" key="4">
    <source>
        <dbReference type="ARBA" id="ARBA00023027"/>
    </source>
</evidence>
<dbReference type="SUPFAM" id="SSF111331">
    <property type="entry name" value="NAD kinase/diacylglycerol kinase-like"/>
    <property type="match status" value="1"/>
</dbReference>
<evidence type="ECO:0000256" key="1">
    <source>
        <dbReference type="ARBA" id="ARBA00022679"/>
    </source>
</evidence>
<dbReference type="HAMAP" id="MF_00361">
    <property type="entry name" value="NAD_kinase"/>
    <property type="match status" value="1"/>
</dbReference>
<organism evidence="5">
    <name type="scientific">hydrothermal vent metagenome</name>
    <dbReference type="NCBI Taxonomy" id="652676"/>
    <lineage>
        <taxon>unclassified sequences</taxon>
        <taxon>metagenomes</taxon>
        <taxon>ecological metagenomes</taxon>
    </lineage>
</organism>
<protein>
    <submittedName>
        <fullName evidence="5">NAD kinase</fullName>
        <ecNumber evidence="5">2.7.1.23</ecNumber>
    </submittedName>
</protein>
<evidence type="ECO:0000313" key="5">
    <source>
        <dbReference type="EMBL" id="VAW45594.1"/>
    </source>
</evidence>
<dbReference type="PANTHER" id="PTHR20275">
    <property type="entry name" value="NAD KINASE"/>
    <property type="match status" value="1"/>
</dbReference>
<dbReference type="GO" id="GO:0019674">
    <property type="term" value="P:NAD+ metabolic process"/>
    <property type="evidence" value="ECO:0007669"/>
    <property type="project" value="InterPro"/>
</dbReference>
<dbReference type="InterPro" id="IPR017438">
    <property type="entry name" value="ATP-NAD_kinase_N"/>
</dbReference>
<evidence type="ECO:0000256" key="3">
    <source>
        <dbReference type="ARBA" id="ARBA00022857"/>
    </source>
</evidence>
<name>A0A3B0WPH6_9ZZZZ</name>
<keyword evidence="1 5" id="KW-0808">Transferase</keyword>
<dbReference type="InterPro" id="IPR016064">
    <property type="entry name" value="NAD/diacylglycerol_kinase_sf"/>
</dbReference>
<dbReference type="EC" id="2.7.1.23" evidence="5"/>
<dbReference type="InterPro" id="IPR017437">
    <property type="entry name" value="ATP-NAD_kinase_PpnK-typ_C"/>
</dbReference>
<evidence type="ECO:0000256" key="2">
    <source>
        <dbReference type="ARBA" id="ARBA00022777"/>
    </source>
</evidence>
<keyword evidence="2 5" id="KW-0418">Kinase</keyword>
<dbReference type="Gene3D" id="3.40.50.10330">
    <property type="entry name" value="Probable inorganic polyphosphate/atp-NAD kinase, domain 1"/>
    <property type="match status" value="1"/>
</dbReference>
<sequence length="293" mass="32968">MMFDTFGIFGKYNGIQCWDTIDKLVQHLHAQNKTVYLDSASCHDFPQTRYNIDIIDRNQMAKQIDVAIVVGGDGTFLDVARSIVDQQIPILGINLGRLGFLTDISPKDMLNTLDEMMQGSYEAEERNLIRVTIYKGDEKLFDQLAFNDVVIHKTESPRMIEFETFVDSRFLNSQRSDGMIISTPTGSTAYALSAGGPILDPSLDVLSLVSINPHTMSTRPYVVSGNSEIELRPHPDHCHGTAHIICDGQVSYTIAAGYRTCVTRHQNFIKMLHPKGHDHFELLRAKLHWGDKL</sequence>
<accession>A0A3B0WPH6</accession>
<dbReference type="Pfam" id="PF01513">
    <property type="entry name" value="NAD_kinase"/>
    <property type="match status" value="1"/>
</dbReference>
<dbReference type="Gene3D" id="2.60.200.30">
    <property type="entry name" value="Probable inorganic polyphosphate/atp-NAD kinase, domain 2"/>
    <property type="match status" value="1"/>
</dbReference>
<dbReference type="PANTHER" id="PTHR20275:SF0">
    <property type="entry name" value="NAD KINASE"/>
    <property type="match status" value="1"/>
</dbReference>
<gene>
    <name evidence="5" type="ORF">MNBD_GAMMA04-1338</name>
</gene>
<dbReference type="InterPro" id="IPR002504">
    <property type="entry name" value="NADK"/>
</dbReference>
<dbReference type="GO" id="GO:0003951">
    <property type="term" value="F:NAD+ kinase activity"/>
    <property type="evidence" value="ECO:0007669"/>
    <property type="project" value="UniProtKB-EC"/>
</dbReference>